<dbReference type="AlphaFoldDB" id="A0A0E4H4X1"/>
<dbReference type="EMBL" id="CTEN01000002">
    <property type="protein sequence ID" value="CQR24600.1"/>
    <property type="molecule type" value="Genomic_DNA"/>
</dbReference>
<sequence length="54" mass="6226">MAETKPVRFHDGLVTLSAEDYLAVHEENFRLRQRNLELQTALESIKGLSERVLT</sequence>
<name>A0A0E4H4X1_9STRE</name>
<organism evidence="1 2">
    <name type="scientific">Streptococcus varani</name>
    <dbReference type="NCBI Taxonomy" id="1608583"/>
    <lineage>
        <taxon>Bacteria</taxon>
        <taxon>Bacillati</taxon>
        <taxon>Bacillota</taxon>
        <taxon>Bacilli</taxon>
        <taxon>Lactobacillales</taxon>
        <taxon>Streptococcaceae</taxon>
        <taxon>Streptococcus</taxon>
    </lineage>
</organism>
<dbReference type="Proteomes" id="UP000198604">
    <property type="component" value="Unassembled WGS sequence"/>
</dbReference>
<proteinExistence type="predicted"/>
<accession>A0A0E4H4X1</accession>
<dbReference type="STRING" id="1608583.BN1356_00944"/>
<gene>
    <name evidence="1" type="ORF">BN1356_00944</name>
</gene>
<protein>
    <submittedName>
        <fullName evidence="1">Uncharacterized protein</fullName>
    </submittedName>
</protein>
<evidence type="ECO:0000313" key="2">
    <source>
        <dbReference type="Proteomes" id="UP000198604"/>
    </source>
</evidence>
<reference evidence="2" key="1">
    <citation type="submission" date="2015-03" db="EMBL/GenBank/DDBJ databases">
        <authorList>
            <person name="Urmite Genomes"/>
        </authorList>
    </citation>
    <scope>NUCLEOTIDE SEQUENCE [LARGE SCALE GENOMIC DNA]</scope>
    <source>
        <strain evidence="2">FF10</strain>
    </source>
</reference>
<dbReference type="RefSeq" id="WP_176694227.1">
    <property type="nucleotide sequence ID" value="NZ_CTEN01000002.1"/>
</dbReference>
<evidence type="ECO:0000313" key="1">
    <source>
        <dbReference type="EMBL" id="CQR24600.1"/>
    </source>
</evidence>
<keyword evidence="2" id="KW-1185">Reference proteome</keyword>